<dbReference type="SUPFAM" id="SSF53335">
    <property type="entry name" value="S-adenosyl-L-methionine-dependent methyltransferases"/>
    <property type="match status" value="1"/>
</dbReference>
<keyword evidence="6 11" id="KW-0694">RNA-binding</keyword>
<comment type="similarity">
    <text evidence="11 12">Belongs to the class I-like SAM-binding methyltransferase superfamily. rRNA adenine N(6)-methyltransferase family.</text>
</comment>
<evidence type="ECO:0000256" key="7">
    <source>
        <dbReference type="ARBA" id="ARBA00022946"/>
    </source>
</evidence>
<sequence>MLVCGRQLVTQLRLLQHRALSSDPELVALCNSFPALRGRKTGQPEDLFHVHTATLDLLEEHLVHWPGGCPPLVLEANAGPGLLSRRLVEAGRITSRVRMFEHRQCFLPKLRAQVAAWPTRLELVEADLLRMHNREEQLLAGITPRPWTHAPEAVLVASLSRVREVGFLRYVLHQLPMGTSLFALGRLAFLLFLSHTEAAHITASRGSNFRHYRDVSILYQLFFHVDVLGQVSRELFLPARGGKTQAPLHLVRLVPRSDLWDLAGSPERLHELVFFVRQNMVRRTAYVLPCLEKWIPGCGPRLLREGATRVFERMGDLSPERMLRLFQLFSALPEYSQSAFTAAVAREGS</sequence>
<organism evidence="13">
    <name type="scientific">Rhipicephalus appendiculatus</name>
    <name type="common">Brown ear tick</name>
    <dbReference type="NCBI Taxonomy" id="34631"/>
    <lineage>
        <taxon>Eukaryota</taxon>
        <taxon>Metazoa</taxon>
        <taxon>Ecdysozoa</taxon>
        <taxon>Arthropoda</taxon>
        <taxon>Chelicerata</taxon>
        <taxon>Arachnida</taxon>
        <taxon>Acari</taxon>
        <taxon>Parasitiformes</taxon>
        <taxon>Ixodida</taxon>
        <taxon>Ixodoidea</taxon>
        <taxon>Ixodidae</taxon>
        <taxon>Rhipicephalinae</taxon>
        <taxon>Rhipicephalus</taxon>
        <taxon>Rhipicephalus</taxon>
    </lineage>
</organism>
<evidence type="ECO:0000256" key="8">
    <source>
        <dbReference type="ARBA" id="ARBA00023015"/>
    </source>
</evidence>
<keyword evidence="9" id="KW-0496">Mitochondrion</keyword>
<dbReference type="InterPro" id="IPR029063">
    <property type="entry name" value="SAM-dependent_MTases_sf"/>
</dbReference>
<dbReference type="GO" id="GO:0003723">
    <property type="term" value="F:RNA binding"/>
    <property type="evidence" value="ECO:0007669"/>
    <property type="project" value="UniProtKB-UniRule"/>
</dbReference>
<dbReference type="InterPro" id="IPR001737">
    <property type="entry name" value="KsgA/Erm"/>
</dbReference>
<keyword evidence="3 11" id="KW-0489">Methyltransferase</keyword>
<keyword evidence="7" id="KW-0809">Transit peptide</keyword>
<dbReference type="GO" id="GO:0005759">
    <property type="term" value="C:mitochondrial matrix"/>
    <property type="evidence" value="ECO:0007669"/>
    <property type="project" value="TreeGrafter"/>
</dbReference>
<evidence type="ECO:0000256" key="2">
    <source>
        <dbReference type="ARBA" id="ARBA00022552"/>
    </source>
</evidence>
<evidence type="ECO:0000256" key="4">
    <source>
        <dbReference type="ARBA" id="ARBA00022679"/>
    </source>
</evidence>
<evidence type="ECO:0000256" key="1">
    <source>
        <dbReference type="ARBA" id="ARBA00004173"/>
    </source>
</evidence>
<keyword evidence="8" id="KW-0805">Transcription regulation</keyword>
<dbReference type="PROSITE" id="PS51689">
    <property type="entry name" value="SAM_RNA_A_N6_MT"/>
    <property type="match status" value="1"/>
</dbReference>
<proteinExistence type="inferred from homology"/>
<dbReference type="Gene3D" id="3.40.50.150">
    <property type="entry name" value="Vaccinia Virus protein VP39"/>
    <property type="match status" value="1"/>
</dbReference>
<dbReference type="GO" id="GO:0000179">
    <property type="term" value="F:rRNA (adenine-N6,N6-)-dimethyltransferase activity"/>
    <property type="evidence" value="ECO:0007669"/>
    <property type="project" value="UniProtKB-UniRule"/>
</dbReference>
<dbReference type="PIRSF" id="PIRSF027833">
    <property type="entry name" value="MtTFB2"/>
    <property type="match status" value="1"/>
</dbReference>
<evidence type="ECO:0000256" key="10">
    <source>
        <dbReference type="ARBA" id="ARBA00023163"/>
    </source>
</evidence>
<dbReference type="GO" id="GO:0034246">
    <property type="term" value="F:mitochondrial transcription factor activity"/>
    <property type="evidence" value="ECO:0007669"/>
    <property type="project" value="TreeGrafter"/>
</dbReference>
<evidence type="ECO:0000256" key="3">
    <source>
        <dbReference type="ARBA" id="ARBA00022603"/>
    </source>
</evidence>
<reference evidence="13" key="1">
    <citation type="journal article" date="2016" name="Ticks Tick Borne Dis.">
        <title>De novo assembly and annotation of the salivary gland transcriptome of Rhipicephalus appendiculatus male and female ticks during blood feeding.</title>
        <authorList>
            <person name="de Castro M.H."/>
            <person name="de Klerk D."/>
            <person name="Pienaar R."/>
            <person name="Latif A.A."/>
            <person name="Rees D.J."/>
            <person name="Mans B.J."/>
        </authorList>
    </citation>
    <scope>NUCLEOTIDE SEQUENCE</scope>
    <source>
        <tissue evidence="13">Salivary glands</tissue>
    </source>
</reference>
<evidence type="ECO:0000256" key="5">
    <source>
        <dbReference type="ARBA" id="ARBA00022691"/>
    </source>
</evidence>
<dbReference type="GO" id="GO:0006391">
    <property type="term" value="P:transcription initiation at mitochondrial promoter"/>
    <property type="evidence" value="ECO:0007669"/>
    <property type="project" value="TreeGrafter"/>
</dbReference>
<feature type="binding site" evidence="11">
    <location>
        <position position="158"/>
    </location>
    <ligand>
        <name>S-adenosyl-L-methionine</name>
        <dbReference type="ChEBI" id="CHEBI:59789"/>
    </ligand>
</feature>
<name>A0A131Z4H7_RHIAP</name>
<comment type="subcellular location">
    <subcellularLocation>
        <location evidence="1">Mitochondrion</location>
    </subcellularLocation>
</comment>
<protein>
    <recommendedName>
        <fullName evidence="12">rRNA adenine N(6)-methyltransferase</fullName>
        <ecNumber evidence="12">2.1.1.-</ecNumber>
    </recommendedName>
</protein>
<accession>A0A131Z4H7</accession>
<evidence type="ECO:0000256" key="12">
    <source>
        <dbReference type="RuleBase" id="RU362106"/>
    </source>
</evidence>
<keyword evidence="10" id="KW-0804">Transcription</keyword>
<keyword evidence="4 11" id="KW-0808">Transferase</keyword>
<feature type="binding site" evidence="11">
    <location>
        <position position="101"/>
    </location>
    <ligand>
        <name>S-adenosyl-L-methionine</name>
        <dbReference type="ChEBI" id="CHEBI:59789"/>
    </ligand>
</feature>
<comment type="caution">
    <text evidence="11">Lacks conserved residue(s) required for the propagation of feature annotation.</text>
</comment>
<dbReference type="PANTHER" id="PTHR11727:SF13">
    <property type="entry name" value="DIMETHYLADENOSINE TRANSFERASE 2, MITOCHONDRIAL"/>
    <property type="match status" value="1"/>
</dbReference>
<dbReference type="Pfam" id="PF00398">
    <property type="entry name" value="RrnaAD"/>
    <property type="match status" value="1"/>
</dbReference>
<evidence type="ECO:0000256" key="9">
    <source>
        <dbReference type="ARBA" id="ARBA00023128"/>
    </source>
</evidence>
<keyword evidence="5 11" id="KW-0949">S-adenosyl-L-methionine</keyword>
<dbReference type="EMBL" id="GEDV01002273">
    <property type="protein sequence ID" value="JAP86284.1"/>
    <property type="molecule type" value="Transcribed_RNA"/>
</dbReference>
<dbReference type="AlphaFoldDB" id="A0A131Z4H7"/>
<evidence type="ECO:0000256" key="11">
    <source>
        <dbReference type="PROSITE-ProRule" id="PRU01026"/>
    </source>
</evidence>
<evidence type="ECO:0000313" key="13">
    <source>
        <dbReference type="EMBL" id="JAP86284.1"/>
    </source>
</evidence>
<keyword evidence="2 12" id="KW-0698">rRNA processing</keyword>
<feature type="binding site" evidence="11">
    <location>
        <position position="127"/>
    </location>
    <ligand>
        <name>S-adenosyl-L-methionine</name>
        <dbReference type="ChEBI" id="CHEBI:59789"/>
    </ligand>
</feature>
<dbReference type="EC" id="2.1.1.-" evidence="12"/>
<dbReference type="PANTHER" id="PTHR11727">
    <property type="entry name" value="DIMETHYLADENOSINE TRANSFERASE"/>
    <property type="match status" value="1"/>
</dbReference>
<evidence type="ECO:0000256" key="6">
    <source>
        <dbReference type="ARBA" id="ARBA00022884"/>
    </source>
</evidence>